<evidence type="ECO:0000256" key="14">
    <source>
        <dbReference type="ARBA" id="ARBA00023034"/>
    </source>
</evidence>
<evidence type="ECO:0000256" key="16">
    <source>
        <dbReference type="ARBA" id="ARBA00023145"/>
    </source>
</evidence>
<keyword evidence="12" id="KW-0256">Endoplasmic reticulum</keyword>
<keyword evidence="18" id="KW-0458">Lysosome</keyword>
<evidence type="ECO:0000256" key="13">
    <source>
        <dbReference type="ARBA" id="ARBA00022833"/>
    </source>
</evidence>
<keyword evidence="10 21" id="KW-0732">Signal</keyword>
<dbReference type="AlphaFoldDB" id="A0A380C810"/>
<dbReference type="SUPFAM" id="SSF52025">
    <property type="entry name" value="PA domain"/>
    <property type="match status" value="1"/>
</dbReference>
<feature type="signal peptide" evidence="21">
    <location>
        <begin position="1"/>
        <end position="17"/>
    </location>
</feature>
<dbReference type="Pfam" id="PF02225">
    <property type="entry name" value="PA"/>
    <property type="match status" value="1"/>
</dbReference>
<keyword evidence="15" id="KW-0482">Metalloprotease</keyword>
<keyword evidence="24" id="KW-0031">Aminopeptidase</keyword>
<evidence type="ECO:0000256" key="15">
    <source>
        <dbReference type="ARBA" id="ARBA00023049"/>
    </source>
</evidence>
<dbReference type="EMBL" id="UGYW01000002">
    <property type="protein sequence ID" value="SUJ13674.1"/>
    <property type="molecule type" value="Genomic_DNA"/>
</dbReference>
<keyword evidence="16" id="KW-0865">Zymogen</keyword>
<keyword evidence="9" id="KW-0479">Metal-binding</keyword>
<keyword evidence="14" id="KW-0333">Golgi apparatus</keyword>
<evidence type="ECO:0000259" key="23">
    <source>
        <dbReference type="Pfam" id="PF04389"/>
    </source>
</evidence>
<proteinExistence type="predicted"/>
<feature type="domain" description="Peptidase M28" evidence="23">
    <location>
        <begin position="245"/>
        <end position="434"/>
    </location>
</feature>
<dbReference type="InterPro" id="IPR003137">
    <property type="entry name" value="PA_domain"/>
</dbReference>
<dbReference type="InterPro" id="IPR046450">
    <property type="entry name" value="PA_dom_sf"/>
</dbReference>
<accession>A0A380C810</accession>
<evidence type="ECO:0000256" key="6">
    <source>
        <dbReference type="ARBA" id="ARBA00022525"/>
    </source>
</evidence>
<dbReference type="PANTHER" id="PTHR12053:SF3">
    <property type="entry name" value="CARBOXYPEPTIDASE Q"/>
    <property type="match status" value="1"/>
</dbReference>
<evidence type="ECO:0000313" key="25">
    <source>
        <dbReference type="Proteomes" id="UP000254893"/>
    </source>
</evidence>
<keyword evidence="13" id="KW-0862">Zinc</keyword>
<dbReference type="GO" id="GO:0006508">
    <property type="term" value="P:proteolysis"/>
    <property type="evidence" value="ECO:0007669"/>
    <property type="project" value="UniProtKB-KW"/>
</dbReference>
<evidence type="ECO:0000256" key="4">
    <source>
        <dbReference type="ARBA" id="ARBA00004613"/>
    </source>
</evidence>
<evidence type="ECO:0000256" key="19">
    <source>
        <dbReference type="ARBA" id="ARBA00025833"/>
    </source>
</evidence>
<sequence length="480" mass="53295">MNRLLFLLFLFVGPVYAQDYEASYKQIIDEVDHHYEGYHNLRHITSTIGHRLTGSVNGRKAEQYVYDLIKSYGVQVEFQPFDARGWNRGPLRVEIKTNTQDFRPVKAVSLAHAPVSSYVEASVADLGNGLEEDYVKAGSSIKGKVALVYLGILPGSPAGTGSLHRSEKTAIAYKYGATGIIFINQVKGNVLLTGTASIDGELIKIPAICIGLEDGMNWKEELKKGAKGAVRIHMKNEAGMIQARNIIATFRGTKFPDEKIIVGGHLDSWDLATGAIDNGIGSFAVLDMIRTFAKLQLKTERTVQFVLFMGEEQGLLGSKAFVDNLLKKQELEKVRYMINYDMTNAPTGFFSSRSEVKELFAKWGEWYAKADPTFKNIFVSGAWLHSDHQPFLLKGIPYAGGAGDKLPNNAGLYYHSDGDVFGLVSEEGMKQTTKNGLILAYSLANEDKLPVKILSGEELKNYLREHQLETPLRISGDWLW</sequence>
<dbReference type="GO" id="GO:0005576">
    <property type="term" value="C:extracellular region"/>
    <property type="evidence" value="ECO:0007669"/>
    <property type="project" value="UniProtKB-SubCell"/>
</dbReference>
<keyword evidence="8" id="KW-0645">Protease</keyword>
<evidence type="ECO:0000256" key="18">
    <source>
        <dbReference type="ARBA" id="ARBA00023228"/>
    </source>
</evidence>
<dbReference type="SUPFAM" id="SSF53187">
    <property type="entry name" value="Zn-dependent exopeptidases"/>
    <property type="match status" value="1"/>
</dbReference>
<evidence type="ECO:0000256" key="7">
    <source>
        <dbReference type="ARBA" id="ARBA00022645"/>
    </source>
</evidence>
<dbReference type="InterPro" id="IPR007484">
    <property type="entry name" value="Peptidase_M28"/>
</dbReference>
<evidence type="ECO:0000259" key="22">
    <source>
        <dbReference type="Pfam" id="PF02225"/>
    </source>
</evidence>
<evidence type="ECO:0000256" key="3">
    <source>
        <dbReference type="ARBA" id="ARBA00004555"/>
    </source>
</evidence>
<gene>
    <name evidence="24" type="primary">ywaD_1</name>
    <name evidence="24" type="ORF">NCTC11388_02286</name>
</gene>
<dbReference type="PANTHER" id="PTHR12053">
    <property type="entry name" value="PROTEASE FAMILY M28 PLASMA GLUTAMATE CARBOXYPEPTIDASE-RELATED"/>
    <property type="match status" value="1"/>
</dbReference>
<evidence type="ECO:0000256" key="2">
    <source>
        <dbReference type="ARBA" id="ARBA00004371"/>
    </source>
</evidence>
<dbReference type="RefSeq" id="WP_115170191.1">
    <property type="nucleotide sequence ID" value="NZ_UGYW01000002.1"/>
</dbReference>
<evidence type="ECO:0000256" key="8">
    <source>
        <dbReference type="ARBA" id="ARBA00022670"/>
    </source>
</evidence>
<keyword evidence="11 24" id="KW-0378">Hydrolase</keyword>
<evidence type="ECO:0000256" key="9">
    <source>
        <dbReference type="ARBA" id="ARBA00022723"/>
    </source>
</evidence>
<keyword evidence="6" id="KW-0964">Secreted</keyword>
<reference evidence="24 25" key="1">
    <citation type="submission" date="2018-06" db="EMBL/GenBank/DDBJ databases">
        <authorList>
            <consortium name="Pathogen Informatics"/>
            <person name="Doyle S."/>
        </authorList>
    </citation>
    <scope>NUCLEOTIDE SEQUENCE [LARGE SCALE GENOMIC DNA]</scope>
    <source>
        <strain evidence="24 25">NCTC11388</strain>
    </source>
</reference>
<evidence type="ECO:0000256" key="10">
    <source>
        <dbReference type="ARBA" id="ARBA00022729"/>
    </source>
</evidence>
<evidence type="ECO:0000256" key="21">
    <source>
        <dbReference type="SAM" id="SignalP"/>
    </source>
</evidence>
<keyword evidence="7" id="KW-0121">Carboxypeptidase</keyword>
<organism evidence="24 25">
    <name type="scientific">Sphingobacterium spiritivorum</name>
    <name type="common">Flavobacterium spiritivorum</name>
    <dbReference type="NCBI Taxonomy" id="258"/>
    <lineage>
        <taxon>Bacteria</taxon>
        <taxon>Pseudomonadati</taxon>
        <taxon>Bacteroidota</taxon>
        <taxon>Sphingobacteriia</taxon>
        <taxon>Sphingobacteriales</taxon>
        <taxon>Sphingobacteriaceae</taxon>
        <taxon>Sphingobacterium</taxon>
    </lineage>
</organism>
<dbReference type="GO" id="GO:0070573">
    <property type="term" value="F:metallodipeptidase activity"/>
    <property type="evidence" value="ECO:0007669"/>
    <property type="project" value="InterPro"/>
</dbReference>
<evidence type="ECO:0000256" key="5">
    <source>
        <dbReference type="ARBA" id="ARBA00014116"/>
    </source>
</evidence>
<dbReference type="GO" id="GO:0046872">
    <property type="term" value="F:metal ion binding"/>
    <property type="evidence" value="ECO:0007669"/>
    <property type="project" value="UniProtKB-KW"/>
</dbReference>
<comment type="subcellular location">
    <subcellularLocation>
        <location evidence="1">Endoplasmic reticulum</location>
    </subcellularLocation>
    <subcellularLocation>
        <location evidence="3">Golgi apparatus</location>
    </subcellularLocation>
    <subcellularLocation>
        <location evidence="2">Lysosome</location>
    </subcellularLocation>
    <subcellularLocation>
        <location evidence="4">Secreted</location>
    </subcellularLocation>
</comment>
<dbReference type="GO" id="GO:0004180">
    <property type="term" value="F:carboxypeptidase activity"/>
    <property type="evidence" value="ECO:0007669"/>
    <property type="project" value="UniProtKB-KW"/>
</dbReference>
<protein>
    <recommendedName>
        <fullName evidence="5">Carboxypeptidase Q</fullName>
    </recommendedName>
    <alternativeName>
        <fullName evidence="20">Plasma glutamate carboxypeptidase</fullName>
    </alternativeName>
</protein>
<feature type="chain" id="PRO_5016640862" description="Carboxypeptidase Q" evidence="21">
    <location>
        <begin position="18"/>
        <end position="480"/>
    </location>
</feature>
<evidence type="ECO:0000256" key="17">
    <source>
        <dbReference type="ARBA" id="ARBA00023180"/>
    </source>
</evidence>
<evidence type="ECO:0000313" key="24">
    <source>
        <dbReference type="EMBL" id="SUJ13674.1"/>
    </source>
</evidence>
<dbReference type="GO" id="GO:0004177">
    <property type="term" value="F:aminopeptidase activity"/>
    <property type="evidence" value="ECO:0007669"/>
    <property type="project" value="UniProtKB-KW"/>
</dbReference>
<dbReference type="GO" id="GO:0005764">
    <property type="term" value="C:lysosome"/>
    <property type="evidence" value="ECO:0007669"/>
    <property type="project" value="UniProtKB-SubCell"/>
</dbReference>
<evidence type="ECO:0000256" key="1">
    <source>
        <dbReference type="ARBA" id="ARBA00004240"/>
    </source>
</evidence>
<dbReference type="Pfam" id="PF04389">
    <property type="entry name" value="Peptidase_M28"/>
    <property type="match status" value="1"/>
</dbReference>
<dbReference type="Gene3D" id="3.50.30.30">
    <property type="match status" value="1"/>
</dbReference>
<feature type="domain" description="PA" evidence="22">
    <location>
        <begin position="131"/>
        <end position="217"/>
    </location>
</feature>
<evidence type="ECO:0000256" key="20">
    <source>
        <dbReference type="ARBA" id="ARBA00033328"/>
    </source>
</evidence>
<name>A0A380C810_SPHSI</name>
<dbReference type="Gene3D" id="3.40.630.10">
    <property type="entry name" value="Zn peptidases"/>
    <property type="match status" value="1"/>
</dbReference>
<comment type="subunit">
    <text evidence="19">Homodimer. The monomeric form is inactive while the homodimer is active.</text>
</comment>
<dbReference type="Proteomes" id="UP000254893">
    <property type="component" value="Unassembled WGS sequence"/>
</dbReference>
<evidence type="ECO:0000256" key="12">
    <source>
        <dbReference type="ARBA" id="ARBA00022824"/>
    </source>
</evidence>
<evidence type="ECO:0000256" key="11">
    <source>
        <dbReference type="ARBA" id="ARBA00022801"/>
    </source>
</evidence>
<keyword evidence="17" id="KW-0325">Glycoprotein</keyword>
<dbReference type="InterPro" id="IPR039866">
    <property type="entry name" value="CPQ"/>
</dbReference>